<gene>
    <name evidence="6" type="ORF">MHL29_15160</name>
</gene>
<dbReference type="Gene3D" id="1.10.10.60">
    <property type="entry name" value="Homeodomain-like"/>
    <property type="match status" value="1"/>
</dbReference>
<evidence type="ECO:0000256" key="3">
    <source>
        <dbReference type="ARBA" id="ARBA00023163"/>
    </source>
</evidence>
<evidence type="ECO:0000256" key="2">
    <source>
        <dbReference type="ARBA" id="ARBA00023125"/>
    </source>
</evidence>
<dbReference type="Proteomes" id="UP001521931">
    <property type="component" value="Unassembled WGS sequence"/>
</dbReference>
<feature type="DNA-binding region" description="H-T-H motif" evidence="4">
    <location>
        <begin position="33"/>
        <end position="52"/>
    </location>
</feature>
<evidence type="ECO:0000256" key="1">
    <source>
        <dbReference type="ARBA" id="ARBA00023015"/>
    </source>
</evidence>
<dbReference type="PANTHER" id="PTHR30055:SF238">
    <property type="entry name" value="MYCOFACTOCIN BIOSYNTHESIS TRANSCRIPTIONAL REGULATOR MFTR-RELATED"/>
    <property type="match status" value="1"/>
</dbReference>
<protein>
    <submittedName>
        <fullName evidence="6">TetR/AcrR family transcriptional regulator</fullName>
    </submittedName>
</protein>
<accession>A0ABS9Q5T1</accession>
<dbReference type="InterPro" id="IPR023772">
    <property type="entry name" value="DNA-bd_HTH_TetR-type_CS"/>
</dbReference>
<evidence type="ECO:0000313" key="7">
    <source>
        <dbReference type="Proteomes" id="UP001521931"/>
    </source>
</evidence>
<dbReference type="Pfam" id="PF00440">
    <property type="entry name" value="TetR_N"/>
    <property type="match status" value="1"/>
</dbReference>
<keyword evidence="2 4" id="KW-0238">DNA-binding</keyword>
<keyword evidence="1" id="KW-0805">Transcription regulation</keyword>
<proteinExistence type="predicted"/>
<dbReference type="InterPro" id="IPR050109">
    <property type="entry name" value="HTH-type_TetR-like_transc_reg"/>
</dbReference>
<dbReference type="Gene3D" id="1.10.357.10">
    <property type="entry name" value="Tetracycline Repressor, domain 2"/>
    <property type="match status" value="1"/>
</dbReference>
<dbReference type="InterPro" id="IPR009057">
    <property type="entry name" value="Homeodomain-like_sf"/>
</dbReference>
<reference evidence="6 7" key="1">
    <citation type="submission" date="2022-02" db="EMBL/GenBank/DDBJ databases">
        <title>Uncovering new skin microbiome diversity through culturing and metagenomics.</title>
        <authorList>
            <person name="Conlan S."/>
            <person name="Deming C."/>
            <person name="Nisc Comparative Sequencing Program N."/>
            <person name="Segre J.A."/>
        </authorList>
    </citation>
    <scope>NUCLEOTIDE SEQUENCE [LARGE SCALE GENOMIC DNA]</scope>
    <source>
        <strain evidence="6 7">ACRQZ</strain>
    </source>
</reference>
<evidence type="ECO:0000313" key="6">
    <source>
        <dbReference type="EMBL" id="MCG7323220.1"/>
    </source>
</evidence>
<organism evidence="6 7">
    <name type="scientific">Arsenicicoccus bolidensis</name>
    <dbReference type="NCBI Taxonomy" id="229480"/>
    <lineage>
        <taxon>Bacteria</taxon>
        <taxon>Bacillati</taxon>
        <taxon>Actinomycetota</taxon>
        <taxon>Actinomycetes</taxon>
        <taxon>Micrococcales</taxon>
        <taxon>Intrasporangiaceae</taxon>
        <taxon>Arsenicicoccus</taxon>
    </lineage>
</organism>
<dbReference type="PANTHER" id="PTHR30055">
    <property type="entry name" value="HTH-TYPE TRANSCRIPTIONAL REGULATOR RUTR"/>
    <property type="match status" value="1"/>
</dbReference>
<dbReference type="PRINTS" id="PR00455">
    <property type="entry name" value="HTHTETR"/>
</dbReference>
<dbReference type="SUPFAM" id="SSF46689">
    <property type="entry name" value="Homeodomain-like"/>
    <property type="match status" value="1"/>
</dbReference>
<keyword evidence="7" id="KW-1185">Reference proteome</keyword>
<keyword evidence="3" id="KW-0804">Transcription</keyword>
<feature type="domain" description="HTH tetR-type" evidence="5">
    <location>
        <begin position="10"/>
        <end position="70"/>
    </location>
</feature>
<dbReference type="PROSITE" id="PS01081">
    <property type="entry name" value="HTH_TETR_1"/>
    <property type="match status" value="1"/>
</dbReference>
<evidence type="ECO:0000256" key="4">
    <source>
        <dbReference type="PROSITE-ProRule" id="PRU00335"/>
    </source>
</evidence>
<dbReference type="EMBL" id="JAKRCV010000064">
    <property type="protein sequence ID" value="MCG7323220.1"/>
    <property type="molecule type" value="Genomic_DNA"/>
</dbReference>
<dbReference type="RefSeq" id="WP_019285420.1">
    <property type="nucleotide sequence ID" value="NZ_DAMCTM010000003.1"/>
</dbReference>
<dbReference type="PROSITE" id="PS50977">
    <property type="entry name" value="HTH_TETR_2"/>
    <property type="match status" value="1"/>
</dbReference>
<sequence length="205" mass="21990">MQNRRDLAKRETRAALVDAAIEIARAEGLGALTADAVADRAGVSRRTFFNYFPTTDAVLAVPSLDFLARAISDFEARPWDEPVPAAAAEALLHDADPGELARLADVVNLCRGDEGALRVERDVWGSAEERIAEALASRLPDGAEPLRVRVQASMIAAAGRAAVQAWADEIEGVDPHRLPSGAVDRLRALLLQAMGYLADGFHDGR</sequence>
<comment type="caution">
    <text evidence="6">The sequence shown here is derived from an EMBL/GenBank/DDBJ whole genome shotgun (WGS) entry which is preliminary data.</text>
</comment>
<evidence type="ECO:0000259" key="5">
    <source>
        <dbReference type="PROSITE" id="PS50977"/>
    </source>
</evidence>
<name>A0ABS9Q5T1_9MICO</name>
<dbReference type="InterPro" id="IPR001647">
    <property type="entry name" value="HTH_TetR"/>
</dbReference>